<organism evidence="10 11">
    <name type="scientific">Tabrizicola piscis</name>
    <dbReference type="NCBI Taxonomy" id="2494374"/>
    <lineage>
        <taxon>Bacteria</taxon>
        <taxon>Pseudomonadati</taxon>
        <taxon>Pseudomonadota</taxon>
        <taxon>Alphaproteobacteria</taxon>
        <taxon>Rhodobacterales</taxon>
        <taxon>Paracoccaceae</taxon>
        <taxon>Tabrizicola</taxon>
    </lineage>
</organism>
<keyword evidence="5 8" id="KW-0812">Transmembrane</keyword>
<dbReference type="PANTHER" id="PTHR23504:SF15">
    <property type="entry name" value="MAJOR FACILITATOR SUPERFAMILY (MFS) PROFILE DOMAIN-CONTAINING PROTEIN"/>
    <property type="match status" value="1"/>
</dbReference>
<feature type="domain" description="Major facilitator superfamily (MFS) profile" evidence="9">
    <location>
        <begin position="9"/>
        <end position="403"/>
    </location>
</feature>
<evidence type="ECO:0000256" key="8">
    <source>
        <dbReference type="SAM" id="Phobius"/>
    </source>
</evidence>
<dbReference type="SUPFAM" id="SSF103473">
    <property type="entry name" value="MFS general substrate transporter"/>
    <property type="match status" value="1"/>
</dbReference>
<dbReference type="OrthoDB" id="9764259at2"/>
<dbReference type="InterPro" id="IPR011701">
    <property type="entry name" value="MFS"/>
</dbReference>
<dbReference type="InterPro" id="IPR036259">
    <property type="entry name" value="MFS_trans_sf"/>
</dbReference>
<feature type="transmembrane region" description="Helical" evidence="8">
    <location>
        <begin position="254"/>
        <end position="273"/>
    </location>
</feature>
<keyword evidence="6 8" id="KW-1133">Transmembrane helix</keyword>
<evidence type="ECO:0000259" key="9">
    <source>
        <dbReference type="PROSITE" id="PS50850"/>
    </source>
</evidence>
<comment type="similarity">
    <text evidence="3">Belongs to the major facilitator superfamily. TCR/Tet family.</text>
</comment>
<evidence type="ECO:0000256" key="2">
    <source>
        <dbReference type="ARBA" id="ARBA00004141"/>
    </source>
</evidence>
<feature type="transmembrane region" description="Helical" evidence="8">
    <location>
        <begin position="168"/>
        <end position="186"/>
    </location>
</feature>
<dbReference type="Gene3D" id="1.20.1250.20">
    <property type="entry name" value="MFS general substrate transporter like domains"/>
    <property type="match status" value="1"/>
</dbReference>
<dbReference type="InterPro" id="IPR020846">
    <property type="entry name" value="MFS_dom"/>
</dbReference>
<feature type="transmembrane region" description="Helical" evidence="8">
    <location>
        <begin position="285"/>
        <end position="303"/>
    </location>
</feature>
<keyword evidence="4" id="KW-0813">Transport</keyword>
<feature type="transmembrane region" description="Helical" evidence="8">
    <location>
        <begin position="80"/>
        <end position="103"/>
    </location>
</feature>
<feature type="transmembrane region" description="Helical" evidence="8">
    <location>
        <begin position="351"/>
        <end position="370"/>
    </location>
</feature>
<evidence type="ECO:0000313" key="11">
    <source>
        <dbReference type="Proteomes" id="UP000282002"/>
    </source>
</evidence>
<dbReference type="EMBL" id="CP034328">
    <property type="protein sequence ID" value="AZL61220.1"/>
    <property type="molecule type" value="Genomic_DNA"/>
</dbReference>
<gene>
    <name evidence="10" type="ORF">EI545_15480</name>
</gene>
<evidence type="ECO:0000256" key="4">
    <source>
        <dbReference type="ARBA" id="ARBA00022448"/>
    </source>
</evidence>
<dbReference type="PROSITE" id="PS50850">
    <property type="entry name" value="MFS"/>
    <property type="match status" value="1"/>
</dbReference>
<keyword evidence="11" id="KW-1185">Reference proteome</keyword>
<dbReference type="InterPro" id="IPR005829">
    <property type="entry name" value="Sugar_transporter_CS"/>
</dbReference>
<dbReference type="Pfam" id="PF07690">
    <property type="entry name" value="MFS_1"/>
    <property type="match status" value="1"/>
</dbReference>
<protein>
    <submittedName>
        <fullName evidence="10">MFS transporter</fullName>
    </submittedName>
</protein>
<dbReference type="InterPro" id="IPR001958">
    <property type="entry name" value="Tet-R_TetA/multi-R_MdtG-like"/>
</dbReference>
<dbReference type="CDD" id="cd17388">
    <property type="entry name" value="MFS_TetA"/>
    <property type="match status" value="1"/>
</dbReference>
<feature type="transmembrane region" description="Helical" evidence="8">
    <location>
        <begin position="309"/>
        <end position="330"/>
    </location>
</feature>
<dbReference type="AlphaFoldDB" id="A0A3S8UC99"/>
<feature type="transmembrane region" description="Helical" evidence="8">
    <location>
        <begin position="12"/>
        <end position="31"/>
    </location>
</feature>
<dbReference type="GO" id="GO:0016020">
    <property type="term" value="C:membrane"/>
    <property type="evidence" value="ECO:0007669"/>
    <property type="project" value="UniProtKB-SubCell"/>
</dbReference>
<comment type="subcellular location">
    <subcellularLocation>
        <location evidence="2">Membrane</location>
        <topology evidence="2">Multi-pass membrane protein</topology>
    </subcellularLocation>
</comment>
<feature type="transmembrane region" description="Helical" evidence="8">
    <location>
        <begin position="382"/>
        <end position="402"/>
    </location>
</feature>
<name>A0A3S8UC99_9RHOB</name>
<dbReference type="Proteomes" id="UP000282002">
    <property type="component" value="Chromosome"/>
</dbReference>
<feature type="transmembrane region" description="Helical" evidence="8">
    <location>
        <begin position="109"/>
        <end position="126"/>
    </location>
</feature>
<feature type="transmembrane region" description="Helical" evidence="8">
    <location>
        <begin position="220"/>
        <end position="242"/>
    </location>
</feature>
<dbReference type="PRINTS" id="PR01035">
    <property type="entry name" value="TCRTETA"/>
</dbReference>
<dbReference type="PANTHER" id="PTHR23504">
    <property type="entry name" value="MAJOR FACILITATOR SUPERFAMILY DOMAIN-CONTAINING PROTEIN 10"/>
    <property type="match status" value="1"/>
</dbReference>
<dbReference type="PROSITE" id="PS00216">
    <property type="entry name" value="SUGAR_TRANSPORT_1"/>
    <property type="match status" value="1"/>
</dbReference>
<feature type="transmembrane region" description="Helical" evidence="8">
    <location>
        <begin position="46"/>
        <end position="68"/>
    </location>
</feature>
<reference evidence="10 11" key="1">
    <citation type="submission" date="2018-12" db="EMBL/GenBank/DDBJ databases">
        <title>Complete genome sequencing of Tabrizicola sp. K13M18.</title>
        <authorList>
            <person name="Bae J.-W."/>
        </authorList>
    </citation>
    <scope>NUCLEOTIDE SEQUENCE [LARGE SCALE GENOMIC DNA]</scope>
    <source>
        <strain evidence="10 11">K13M18</strain>
    </source>
</reference>
<dbReference type="KEGG" id="taw:EI545_15480"/>
<dbReference type="GO" id="GO:0022857">
    <property type="term" value="F:transmembrane transporter activity"/>
    <property type="evidence" value="ECO:0007669"/>
    <property type="project" value="InterPro"/>
</dbReference>
<evidence type="ECO:0000256" key="5">
    <source>
        <dbReference type="ARBA" id="ARBA00022692"/>
    </source>
</evidence>
<evidence type="ECO:0000313" key="10">
    <source>
        <dbReference type="EMBL" id="AZL61220.1"/>
    </source>
</evidence>
<proteinExistence type="inferred from homology"/>
<comment type="function">
    <text evidence="1">Resistance to tetracycline by an active tetracycline efflux. This is an energy-dependent process that decreases the accumulation of the antibiotic in whole cells. This protein functions as a metal-tetracycline/H(+) antiporter.</text>
</comment>
<accession>A0A3S8UC99</accession>
<sequence length="408" mass="42635">MAQANGRLPLTFILTTVTLDAIGIGLIFPVMPDLIQEVTGRPLSEAALWGGVLATSFAVMQFLFGPTIGALSDRFGRRPVLLVSLAVMAADYLVMALAASIWLLLAARLVAGVTSATFATAGAYIADITPPEERGRRFGLIGAGFGVGFVLGPLIGGLLGTIDSRAPFYAAGALALANMAFGYFVLPETVTDATRRAFTLKRANPLGALRALDRLPGVRLILGTYLLLGIAMNVYPTIWAYFGQARFGWDSTMVGVSLAVYGISFAVGQALLVGPLIRRFGERRAAHYGMWVNVVTLTGLGLVTSPTLALLLTPVTALGGVVTPALQAIASRAAPADAQGELQGVFSSLNAIAMITAPLIMTTTFAAFTAPDASVFAPGAPFLLAAVLMLACVTLHVFGPLMRPNRSH</sequence>
<evidence type="ECO:0000256" key="3">
    <source>
        <dbReference type="ARBA" id="ARBA00007520"/>
    </source>
</evidence>
<keyword evidence="7 8" id="KW-0472">Membrane</keyword>
<feature type="transmembrane region" description="Helical" evidence="8">
    <location>
        <begin position="138"/>
        <end position="162"/>
    </location>
</feature>
<evidence type="ECO:0000256" key="1">
    <source>
        <dbReference type="ARBA" id="ARBA00003279"/>
    </source>
</evidence>
<evidence type="ECO:0000256" key="7">
    <source>
        <dbReference type="ARBA" id="ARBA00023136"/>
    </source>
</evidence>
<evidence type="ECO:0000256" key="6">
    <source>
        <dbReference type="ARBA" id="ARBA00022989"/>
    </source>
</evidence>